<dbReference type="RefSeq" id="WP_313875988.1">
    <property type="nucleotide sequence ID" value="NZ_JAVBIK010000001.1"/>
</dbReference>
<accession>A0ABU3KRT6</accession>
<evidence type="ECO:0008006" key="4">
    <source>
        <dbReference type="Google" id="ProtNLM"/>
    </source>
</evidence>
<feature type="transmembrane region" description="Helical" evidence="1">
    <location>
        <begin position="501"/>
        <end position="525"/>
    </location>
</feature>
<name>A0ABU3KRT6_9BURK</name>
<keyword evidence="3" id="KW-1185">Reference proteome</keyword>
<feature type="transmembrane region" description="Helical" evidence="1">
    <location>
        <begin position="411"/>
        <end position="429"/>
    </location>
</feature>
<dbReference type="EMBL" id="JAVBIK010000001">
    <property type="protein sequence ID" value="MDT7520385.1"/>
    <property type="molecule type" value="Genomic_DNA"/>
</dbReference>
<evidence type="ECO:0000256" key="1">
    <source>
        <dbReference type="SAM" id="Phobius"/>
    </source>
</evidence>
<evidence type="ECO:0000313" key="3">
    <source>
        <dbReference type="Proteomes" id="UP001321700"/>
    </source>
</evidence>
<dbReference type="Proteomes" id="UP001321700">
    <property type="component" value="Unassembled WGS sequence"/>
</dbReference>
<feature type="transmembrane region" description="Helical" evidence="1">
    <location>
        <begin position="463"/>
        <end position="481"/>
    </location>
</feature>
<organism evidence="2 3">
    <name type="scientific">Rhodoferax potami</name>
    <dbReference type="NCBI Taxonomy" id="3068338"/>
    <lineage>
        <taxon>Bacteria</taxon>
        <taxon>Pseudomonadati</taxon>
        <taxon>Pseudomonadota</taxon>
        <taxon>Betaproteobacteria</taxon>
        <taxon>Burkholderiales</taxon>
        <taxon>Comamonadaceae</taxon>
        <taxon>Rhodoferax</taxon>
    </lineage>
</organism>
<proteinExistence type="predicted"/>
<sequence length="616" mass="67719">MPQYRFGAGEPPHQRWPVAWYNPAVLLQSARELVSSSDVIRNADPRELWTGVFEAEDHTAEVGPDGEFWFDFLSDTGDGGNATYTVARAVQTEAMDDGEGELCPRGRVLFLGGDLSYPGASAYEYQYRFLEMFEGARATPGSDAAGRSSYAIAQNHDWFDSLSTFKRYFVDRDNGEVFGLRTPQKRSYFATRLPQGWWVLGFDFALTGDLDRGQYEAFQRLAGEKINGAPNPNHVMASGDQLILIYPEPYWTRPLGDAAPEGYPKRYQRLEAILEAKGLHIRMRIAGDVHHYCREASPGPDPTAADQLVTCGAGGAFLHPTHAVSLSQPKVRQALHDPNAISPELGQATFIGTVLAEPNAASAYAAQCRYPAPDVSRALGRQIWWSLFKFAWNSLDPRGGPLLRGVGQGNLMFPLVLGLAYATAFWLACSDGARLAVWVAIVAMCFSLSKDEPGKLARWGSPVIHAALQLGAIWWVTQFVSDLSWRGFAAGVCSSPGVSNLLAALGCAVFGTVAGGLIAGGYFWAMARCGLMWNNAFSPLACEDYKGFLRFRLDAKGDLTGYFFGCDEVPKQWALNRADLDKPPGQTRPVWLEAASTQPARWKVVDRFTLRWHTTG</sequence>
<evidence type="ECO:0000313" key="2">
    <source>
        <dbReference type="EMBL" id="MDT7520385.1"/>
    </source>
</evidence>
<protein>
    <recommendedName>
        <fullName evidence="4">Calcineurin-like phosphoesterase domain-containing protein</fullName>
    </recommendedName>
</protein>
<dbReference type="PANTHER" id="PTHR34211">
    <property type="entry name" value="CALCINEURIN-LIKE METALLO-PHOSPHOESTERASE SUPERFAMILY PROTEIN"/>
    <property type="match status" value="1"/>
</dbReference>
<reference evidence="2 3" key="1">
    <citation type="submission" date="2023-08" db="EMBL/GenBank/DDBJ databases">
        <title>Rhodoferax potami sp. nov. and Rhodoferax mekongensis sp. nov., isolated from the Mekong River in Thailand.</title>
        <authorList>
            <person name="Kitikhun S."/>
            <person name="Charoenyingcharoen P."/>
            <person name="Siriarchawattana P."/>
            <person name="Likhitrattanapisal S."/>
            <person name="Nilsakha T."/>
            <person name="Chanpet A."/>
            <person name="Rattanawaree P."/>
            <person name="Ingsriswang S."/>
        </authorList>
    </citation>
    <scope>NUCLEOTIDE SEQUENCE [LARGE SCALE GENOMIC DNA]</scope>
    <source>
        <strain evidence="2 3">TBRC 17660</strain>
    </source>
</reference>
<dbReference type="InterPro" id="IPR029052">
    <property type="entry name" value="Metallo-depent_PP-like"/>
</dbReference>
<keyword evidence="1" id="KW-0812">Transmembrane</keyword>
<gene>
    <name evidence="2" type="ORF">RAE19_17005</name>
</gene>
<keyword evidence="1" id="KW-1133">Transmembrane helix</keyword>
<dbReference type="SUPFAM" id="SSF56300">
    <property type="entry name" value="Metallo-dependent phosphatases"/>
    <property type="match status" value="1"/>
</dbReference>
<comment type="caution">
    <text evidence="2">The sequence shown here is derived from an EMBL/GenBank/DDBJ whole genome shotgun (WGS) entry which is preliminary data.</text>
</comment>
<dbReference type="PANTHER" id="PTHR34211:SF3">
    <property type="entry name" value="CALCINEURIN-LIKE METALLO-PHOSPHOESTERASE SUPERFAMILY PROTEIN"/>
    <property type="match status" value="1"/>
</dbReference>
<keyword evidence="1" id="KW-0472">Membrane</keyword>